<evidence type="ECO:0000256" key="12">
    <source>
        <dbReference type="ARBA" id="ARBA00023201"/>
    </source>
</evidence>
<feature type="region of interest" description="Disordered" evidence="14">
    <location>
        <begin position="109"/>
        <end position="130"/>
    </location>
</feature>
<evidence type="ECO:0000256" key="5">
    <source>
        <dbReference type="ARBA" id="ARBA00022692"/>
    </source>
</evidence>
<protein>
    <submittedName>
        <fullName evidence="19">Solute carrier family 12 member 3-like</fullName>
    </submittedName>
</protein>
<dbReference type="InterPro" id="IPR004841">
    <property type="entry name" value="AA-permease/SLC12A_dom"/>
</dbReference>
<evidence type="ECO:0000256" key="14">
    <source>
        <dbReference type="SAM" id="MobiDB-lite"/>
    </source>
</evidence>
<evidence type="ECO:0000256" key="15">
    <source>
        <dbReference type="SAM" id="Phobius"/>
    </source>
</evidence>
<evidence type="ECO:0000313" key="19">
    <source>
        <dbReference type="Ensembl" id="ENSSRHP00000021175.1"/>
    </source>
</evidence>
<reference evidence="19" key="2">
    <citation type="submission" date="2025-09" db="UniProtKB">
        <authorList>
            <consortium name="Ensembl"/>
        </authorList>
    </citation>
    <scope>IDENTIFICATION</scope>
</reference>
<feature type="transmembrane region" description="Helical" evidence="15">
    <location>
        <begin position="573"/>
        <end position="606"/>
    </location>
</feature>
<keyword evidence="12" id="KW-0739">Sodium transport</keyword>
<keyword evidence="9" id="KW-0406">Ion transport</keyword>
<feature type="domain" description="Amino acid permease N-terminal" evidence="18">
    <location>
        <begin position="67"/>
        <end position="118"/>
    </location>
</feature>
<feature type="domain" description="Amino acid permease/ SLC12A" evidence="16">
    <location>
        <begin position="141"/>
        <end position="647"/>
    </location>
</feature>
<dbReference type="Pfam" id="PF08403">
    <property type="entry name" value="AA_permease_N"/>
    <property type="match status" value="1"/>
</dbReference>
<sequence>MGHRFSKRKLEGTENLSPGRFSVSEEAPPHYSSYSTGSEMAVSMETPTQRPSEVVNSRQDNRRPSIYSTMDAMPHLEFYANATATGRIRRCRPSLETLRKTVDVDSGRGSVSALQESEIESEENGPGGKTAQPVRFGWITGVMIRCMLNIWGVILFLRLSWITSQAGILLTWLIILMSVLVTSITALSVSAISTNGRVSSGGAYFMISRTLGPELGGPIGVVFSFANALACALNTVGFAETVRDLLIEYDSQIVDSVNDVRIIGSITVTVLLLISLAGMEWESKTQILFFLVLMVSFVNYFVGTLIPATPQKQSIGVFGYRSEIFLENLFPDWRGADGDFFRMFAIFFPSAIGILAGANISGDLKEPEIAIPRGTLMAIFWTTVSYLAISSTVGACVLRDASGSMNDSLPLNFSEPCEGLSCGLGWNFTECQQSGTCTFGLANNFQVLIQVSGFGPLIYAGIFAATLSSALAFLVSAPKVFQCLCKDNIYPFIGFFAKGYGKNNEPLRAYLLCYIIAMCFILIAELNVIAPLISNFFLCSYALINFSCFHASITNSPGWRPSFRYFSPWTGLFGAVISVVLMFLLTWWAALIAFGLIIFLFGYVVYKKPGVNWGSSVQASTYNMALSYSVSLAGVEDHVKNYRPQCLVLTGPPTLRPALVDFVGSFTKNVSLMICGDILMVRTNSSALKRPNKKNGSRNSNDMIKWLNQRKVRSFYTSFKASDLREGARHLLQASGLGKLKPNILVMGFKMNWHESSSKGIEDYINTIYDAFDSNHGVCVLRMMDGLDIRDELETEGMLCSSVCNTANDQIKTVFQSNQGKKTIDVYWISDDGGLTLLVPYLLTRRKCWRRSKVRVFIIGEQQTMENDRKERFEETLAPFRLNEGQLDERTAQQQRTEFTWKVTDKEMDALRPKVCVCVSLPVAQADCPSSLYMSWLDTLSYGIHCPVLLIRGNQQNVMTFYCQ</sequence>
<feature type="transmembrane region" description="Helical" evidence="15">
    <location>
        <begin position="215"/>
        <end position="239"/>
    </location>
</feature>
<evidence type="ECO:0000256" key="13">
    <source>
        <dbReference type="ARBA" id="ARBA00023214"/>
    </source>
</evidence>
<dbReference type="InterPro" id="IPR002948">
    <property type="entry name" value="SLC12A3"/>
</dbReference>
<evidence type="ECO:0000256" key="8">
    <source>
        <dbReference type="ARBA" id="ARBA00023053"/>
    </source>
</evidence>
<keyword evidence="11" id="KW-0325">Glycoprotein</keyword>
<evidence type="ECO:0000259" key="18">
    <source>
        <dbReference type="Pfam" id="PF08403"/>
    </source>
</evidence>
<evidence type="ECO:0000256" key="9">
    <source>
        <dbReference type="ARBA" id="ARBA00023065"/>
    </source>
</evidence>
<dbReference type="GO" id="GO:0016324">
    <property type="term" value="C:apical plasma membrane"/>
    <property type="evidence" value="ECO:0007669"/>
    <property type="project" value="TreeGrafter"/>
</dbReference>
<dbReference type="NCBIfam" id="TIGR00930">
    <property type="entry name" value="2a30"/>
    <property type="match status" value="1"/>
</dbReference>
<dbReference type="Ensembl" id="ENSSRHT00000021838.1">
    <property type="protein sequence ID" value="ENSSRHP00000021175.1"/>
    <property type="gene ID" value="ENSSRHG00000010339.1"/>
</dbReference>
<keyword evidence="6" id="KW-0769">Symport</keyword>
<feature type="transmembrane region" description="Helical" evidence="15">
    <location>
        <begin position="260"/>
        <end position="281"/>
    </location>
</feature>
<keyword evidence="10 15" id="KW-0472">Membrane</keyword>
<evidence type="ECO:0000313" key="20">
    <source>
        <dbReference type="Proteomes" id="UP000472270"/>
    </source>
</evidence>
<evidence type="ECO:0000256" key="6">
    <source>
        <dbReference type="ARBA" id="ARBA00022847"/>
    </source>
</evidence>
<dbReference type="Gene3D" id="1.20.1740.10">
    <property type="entry name" value="Amino acid/polyamine transporter I"/>
    <property type="match status" value="1"/>
</dbReference>
<dbReference type="InterPro" id="IPR004842">
    <property type="entry name" value="SLC12A_fam"/>
</dbReference>
<feature type="transmembrane region" description="Helical" evidence="15">
    <location>
        <begin position="457"/>
        <end position="477"/>
    </location>
</feature>
<dbReference type="Pfam" id="PF03522">
    <property type="entry name" value="SLC12"/>
    <property type="match status" value="2"/>
</dbReference>
<feature type="region of interest" description="Disordered" evidence="14">
    <location>
        <begin position="1"/>
        <end position="62"/>
    </location>
</feature>
<dbReference type="GO" id="GO:1990573">
    <property type="term" value="P:potassium ion import across plasma membrane"/>
    <property type="evidence" value="ECO:0007669"/>
    <property type="project" value="TreeGrafter"/>
</dbReference>
<dbReference type="GO" id="GO:0055064">
    <property type="term" value="P:chloride ion homeostasis"/>
    <property type="evidence" value="ECO:0007669"/>
    <property type="project" value="TreeGrafter"/>
</dbReference>
<evidence type="ECO:0000256" key="4">
    <source>
        <dbReference type="ARBA" id="ARBA00022475"/>
    </source>
</evidence>
<keyword evidence="20" id="KW-1185">Reference proteome</keyword>
<proteinExistence type="inferred from homology"/>
<evidence type="ECO:0000256" key="7">
    <source>
        <dbReference type="ARBA" id="ARBA00022989"/>
    </source>
</evidence>
<dbReference type="PRINTS" id="PR01230">
    <property type="entry name" value="NACLTRNSPORT"/>
</dbReference>
<keyword evidence="13" id="KW-0868">Chloride</keyword>
<dbReference type="Pfam" id="PF00324">
    <property type="entry name" value="AA_permease"/>
    <property type="match status" value="1"/>
</dbReference>
<dbReference type="GO" id="GO:0055078">
    <property type="term" value="P:sodium ion homeostasis"/>
    <property type="evidence" value="ECO:0007669"/>
    <property type="project" value="TreeGrafter"/>
</dbReference>
<evidence type="ECO:0000256" key="10">
    <source>
        <dbReference type="ARBA" id="ARBA00023136"/>
    </source>
</evidence>
<evidence type="ECO:0000256" key="2">
    <source>
        <dbReference type="ARBA" id="ARBA00010593"/>
    </source>
</evidence>
<comment type="subcellular location">
    <subcellularLocation>
        <location evidence="1">Cell membrane</location>
        <topology evidence="1">Multi-pass membrane protein</topology>
    </subcellularLocation>
</comment>
<dbReference type="GO" id="GO:0006884">
    <property type="term" value="P:cell volume homeostasis"/>
    <property type="evidence" value="ECO:0007669"/>
    <property type="project" value="TreeGrafter"/>
</dbReference>
<keyword evidence="7 15" id="KW-1133">Transmembrane helix</keyword>
<dbReference type="InterPro" id="IPR013612">
    <property type="entry name" value="AA_permease_N"/>
</dbReference>
<feature type="transmembrane region" description="Helical" evidence="15">
    <location>
        <begin position="287"/>
        <end position="306"/>
    </location>
</feature>
<dbReference type="GO" id="GO:0008511">
    <property type="term" value="F:sodium:potassium:chloride symporter activity"/>
    <property type="evidence" value="ECO:0007669"/>
    <property type="project" value="TreeGrafter"/>
</dbReference>
<dbReference type="PANTHER" id="PTHR11827:SF97">
    <property type="entry name" value="SLC12A10.3 SOLUTE CARRIER FAMILY 12 (SODIUM_POTASSIUM_CHLORIDE TRANSPORTERS), MEMBER 10, TANDEM DUPLICATE 3 ISOFORM X1-RELATED"/>
    <property type="match status" value="1"/>
</dbReference>
<dbReference type="Proteomes" id="UP000472270">
    <property type="component" value="Unassembled WGS sequence"/>
</dbReference>
<evidence type="ECO:0000256" key="11">
    <source>
        <dbReference type="ARBA" id="ARBA00023180"/>
    </source>
</evidence>
<name>A0A673H6M7_9TELE</name>
<comment type="similarity">
    <text evidence="2">Belongs to the SLC12A transporter family.</text>
</comment>
<evidence type="ECO:0000256" key="1">
    <source>
        <dbReference type="ARBA" id="ARBA00004651"/>
    </source>
</evidence>
<dbReference type="PANTHER" id="PTHR11827">
    <property type="entry name" value="SOLUTE CARRIER FAMILY 12, CATION COTRANSPORTERS"/>
    <property type="match status" value="1"/>
</dbReference>
<keyword evidence="8" id="KW-0915">Sodium</keyword>
<evidence type="ECO:0000259" key="17">
    <source>
        <dbReference type="Pfam" id="PF03522"/>
    </source>
</evidence>
<evidence type="ECO:0000256" key="3">
    <source>
        <dbReference type="ARBA" id="ARBA00022448"/>
    </source>
</evidence>
<reference evidence="19" key="1">
    <citation type="submission" date="2025-08" db="UniProtKB">
        <authorList>
            <consortium name="Ensembl"/>
        </authorList>
    </citation>
    <scope>IDENTIFICATION</scope>
</reference>
<gene>
    <name evidence="19" type="primary">slc12a10.1</name>
</gene>
<dbReference type="GO" id="GO:0055075">
    <property type="term" value="P:potassium ion homeostasis"/>
    <property type="evidence" value="ECO:0007669"/>
    <property type="project" value="TreeGrafter"/>
</dbReference>
<dbReference type="InterPro" id="IPR018491">
    <property type="entry name" value="SLC12_C"/>
</dbReference>
<evidence type="ECO:0000259" key="16">
    <source>
        <dbReference type="Pfam" id="PF00324"/>
    </source>
</evidence>
<accession>A0A673H6M7</accession>
<organism evidence="19 20">
    <name type="scientific">Sinocyclocheilus rhinocerous</name>
    <dbReference type="NCBI Taxonomy" id="307959"/>
    <lineage>
        <taxon>Eukaryota</taxon>
        <taxon>Metazoa</taxon>
        <taxon>Chordata</taxon>
        <taxon>Craniata</taxon>
        <taxon>Vertebrata</taxon>
        <taxon>Euteleostomi</taxon>
        <taxon>Actinopterygii</taxon>
        <taxon>Neopterygii</taxon>
        <taxon>Teleostei</taxon>
        <taxon>Ostariophysi</taxon>
        <taxon>Cypriniformes</taxon>
        <taxon>Cyprinidae</taxon>
        <taxon>Cyprininae</taxon>
        <taxon>Sinocyclocheilus</taxon>
    </lineage>
</organism>
<feature type="compositionally biased region" description="Polar residues" evidence="14">
    <location>
        <begin position="45"/>
        <end position="58"/>
    </location>
</feature>
<feature type="transmembrane region" description="Helical" evidence="15">
    <location>
        <begin position="136"/>
        <end position="157"/>
    </location>
</feature>
<dbReference type="AlphaFoldDB" id="A0A673H6M7"/>
<feature type="domain" description="SLC12A transporter C-terminal" evidence="17">
    <location>
        <begin position="812"/>
        <end position="883"/>
    </location>
</feature>
<feature type="transmembrane region" description="Helical" evidence="15">
    <location>
        <begin position="169"/>
        <end position="192"/>
    </location>
</feature>
<feature type="transmembrane region" description="Helical" evidence="15">
    <location>
        <begin position="340"/>
        <end position="358"/>
    </location>
</feature>
<feature type="transmembrane region" description="Helical" evidence="15">
    <location>
        <begin position="509"/>
        <end position="529"/>
    </location>
</feature>
<keyword evidence="5 15" id="KW-0812">Transmembrane</keyword>
<feature type="domain" description="SLC12A transporter C-terminal" evidence="17">
    <location>
        <begin position="656"/>
        <end position="797"/>
    </location>
</feature>
<keyword evidence="4" id="KW-1003">Cell membrane</keyword>
<keyword evidence="3" id="KW-0813">Transport</keyword>
<feature type="transmembrane region" description="Helical" evidence="15">
    <location>
        <begin position="378"/>
        <end position="398"/>
    </location>
</feature>